<dbReference type="Gene3D" id="1.20.120.530">
    <property type="entry name" value="GntR ligand-binding domain-like"/>
    <property type="match status" value="1"/>
</dbReference>
<dbReference type="InterPro" id="IPR036388">
    <property type="entry name" value="WH-like_DNA-bd_sf"/>
</dbReference>
<dbReference type="EMBL" id="JACHMV010000001">
    <property type="protein sequence ID" value="MBB4773977.1"/>
    <property type="molecule type" value="Genomic_DNA"/>
</dbReference>
<evidence type="ECO:0000313" key="5">
    <source>
        <dbReference type="EMBL" id="GAA0557662.1"/>
    </source>
</evidence>
<evidence type="ECO:0000313" key="7">
    <source>
        <dbReference type="Proteomes" id="UP000549343"/>
    </source>
</evidence>
<keyword evidence="2 6" id="KW-0238">DNA-binding</keyword>
<dbReference type="GO" id="GO:0003700">
    <property type="term" value="F:DNA-binding transcription factor activity"/>
    <property type="evidence" value="ECO:0007669"/>
    <property type="project" value="InterPro"/>
</dbReference>
<sequence>MTSSDPGAQQPITRAEPLREAVYLRIVELISSGAYAPGAPLTEAALSRTLQVSRTPVREALLRLQAEGVLTSTLARGFTVRTLAARDAAELYPVLATLEGLAVRSVTSLDETTLDTLRRTLDQLANCTEPVQRWRLDTTWHTTLTAAAGNRHLQTMIGQLRTNLSRYELAYMREVWRRDTADRQHAEILTAITAGERDHAAALIERHWYEGMKLVLDWLSAQQDDPSESPGGAA</sequence>
<reference evidence="6 7" key="2">
    <citation type="submission" date="2020-08" db="EMBL/GenBank/DDBJ databases">
        <title>Sequencing the genomes of 1000 actinobacteria strains.</title>
        <authorList>
            <person name="Klenk H.-P."/>
        </authorList>
    </citation>
    <scope>NUCLEOTIDE SEQUENCE [LARGE SCALE GENOMIC DNA]</scope>
    <source>
        <strain evidence="6 7">DSM 44772</strain>
    </source>
</reference>
<dbReference type="CDD" id="cd07377">
    <property type="entry name" value="WHTH_GntR"/>
    <property type="match status" value="1"/>
</dbReference>
<dbReference type="SUPFAM" id="SSF46785">
    <property type="entry name" value="Winged helix' DNA-binding domain"/>
    <property type="match status" value="1"/>
</dbReference>
<keyword evidence="3" id="KW-0804">Transcription</keyword>
<dbReference type="InterPro" id="IPR011711">
    <property type="entry name" value="GntR_C"/>
</dbReference>
<dbReference type="EMBL" id="BAAAHD010000019">
    <property type="protein sequence ID" value="GAA0557662.1"/>
    <property type="molecule type" value="Genomic_DNA"/>
</dbReference>
<dbReference type="Proteomes" id="UP001501427">
    <property type="component" value="Unassembled WGS sequence"/>
</dbReference>
<dbReference type="GO" id="GO:0003677">
    <property type="term" value="F:DNA binding"/>
    <property type="evidence" value="ECO:0007669"/>
    <property type="project" value="UniProtKB-KW"/>
</dbReference>
<reference evidence="5" key="3">
    <citation type="submission" date="2023-12" db="EMBL/GenBank/DDBJ databases">
        <authorList>
            <person name="Sun Q."/>
            <person name="Inoue M."/>
        </authorList>
    </citation>
    <scope>NUCLEOTIDE SEQUENCE</scope>
    <source>
        <strain evidence="5">JCM 10667</strain>
    </source>
</reference>
<dbReference type="InterPro" id="IPR036390">
    <property type="entry name" value="WH_DNA-bd_sf"/>
</dbReference>
<evidence type="ECO:0000256" key="3">
    <source>
        <dbReference type="ARBA" id="ARBA00023163"/>
    </source>
</evidence>
<dbReference type="RefSeq" id="WP_184882394.1">
    <property type="nucleotide sequence ID" value="NZ_BAAAHD010000019.1"/>
</dbReference>
<gene>
    <name evidence="6" type="ORF">F4557_002395</name>
    <name evidence="5" type="ORF">GCM10009546_19640</name>
</gene>
<dbReference type="PROSITE" id="PS50949">
    <property type="entry name" value="HTH_GNTR"/>
    <property type="match status" value="1"/>
</dbReference>
<dbReference type="SMART" id="SM00895">
    <property type="entry name" value="FCD"/>
    <property type="match status" value="1"/>
</dbReference>
<evidence type="ECO:0000256" key="2">
    <source>
        <dbReference type="ARBA" id="ARBA00023125"/>
    </source>
</evidence>
<dbReference type="InterPro" id="IPR008920">
    <property type="entry name" value="TF_FadR/GntR_C"/>
</dbReference>
<dbReference type="PANTHER" id="PTHR43537:SF24">
    <property type="entry name" value="GLUCONATE OPERON TRANSCRIPTIONAL REPRESSOR"/>
    <property type="match status" value="1"/>
</dbReference>
<protein>
    <submittedName>
        <fullName evidence="5 6">GntR family transcriptional regulator</fullName>
    </submittedName>
</protein>
<evidence type="ECO:0000256" key="1">
    <source>
        <dbReference type="ARBA" id="ARBA00023015"/>
    </source>
</evidence>
<dbReference type="SUPFAM" id="SSF48008">
    <property type="entry name" value="GntR ligand-binding domain-like"/>
    <property type="match status" value="1"/>
</dbReference>
<evidence type="ECO:0000313" key="8">
    <source>
        <dbReference type="Proteomes" id="UP001501427"/>
    </source>
</evidence>
<organism evidence="6 7">
    <name type="scientific">Actinomadura livida</name>
    <dbReference type="NCBI Taxonomy" id="79909"/>
    <lineage>
        <taxon>Bacteria</taxon>
        <taxon>Bacillati</taxon>
        <taxon>Actinomycetota</taxon>
        <taxon>Actinomycetes</taxon>
        <taxon>Streptosporangiales</taxon>
        <taxon>Thermomonosporaceae</taxon>
        <taxon>Actinomadura</taxon>
    </lineage>
</organism>
<dbReference type="Pfam" id="PF00392">
    <property type="entry name" value="GntR"/>
    <property type="match status" value="1"/>
</dbReference>
<evidence type="ECO:0000259" key="4">
    <source>
        <dbReference type="PROSITE" id="PS50949"/>
    </source>
</evidence>
<dbReference type="Pfam" id="PF07729">
    <property type="entry name" value="FCD"/>
    <property type="match status" value="1"/>
</dbReference>
<keyword evidence="8" id="KW-1185">Reference proteome</keyword>
<comment type="caution">
    <text evidence="6">The sequence shown here is derived from an EMBL/GenBank/DDBJ whole genome shotgun (WGS) entry which is preliminary data.</text>
</comment>
<dbReference type="AlphaFoldDB" id="A0A7W7MXJ4"/>
<feature type="domain" description="HTH gntR-type" evidence="4">
    <location>
        <begin position="16"/>
        <end position="83"/>
    </location>
</feature>
<dbReference type="SMART" id="SM00345">
    <property type="entry name" value="HTH_GNTR"/>
    <property type="match status" value="1"/>
</dbReference>
<keyword evidence="1" id="KW-0805">Transcription regulation</keyword>
<name>A0A7W7MXJ4_9ACTN</name>
<proteinExistence type="predicted"/>
<dbReference type="Gene3D" id="1.10.10.10">
    <property type="entry name" value="Winged helix-like DNA-binding domain superfamily/Winged helix DNA-binding domain"/>
    <property type="match status" value="1"/>
</dbReference>
<dbReference type="InterPro" id="IPR000524">
    <property type="entry name" value="Tscrpt_reg_HTH_GntR"/>
</dbReference>
<dbReference type="PANTHER" id="PTHR43537">
    <property type="entry name" value="TRANSCRIPTIONAL REGULATOR, GNTR FAMILY"/>
    <property type="match status" value="1"/>
</dbReference>
<dbReference type="Proteomes" id="UP000549343">
    <property type="component" value="Unassembled WGS sequence"/>
</dbReference>
<evidence type="ECO:0000313" key="6">
    <source>
        <dbReference type="EMBL" id="MBB4773977.1"/>
    </source>
</evidence>
<accession>A0A7W7MXJ4</accession>
<reference evidence="5 8" key="1">
    <citation type="journal article" date="2019" name="Int. J. Syst. Evol. Microbiol.">
        <title>The Global Catalogue of Microorganisms (GCM) 10K type strain sequencing project: providing services to taxonomists for standard genome sequencing and annotation.</title>
        <authorList>
            <consortium name="The Broad Institute Genomics Platform"/>
            <consortium name="The Broad Institute Genome Sequencing Center for Infectious Disease"/>
            <person name="Wu L."/>
            <person name="Ma J."/>
        </authorList>
    </citation>
    <scope>NUCLEOTIDE SEQUENCE [LARGE SCALE GENOMIC DNA]</scope>
    <source>
        <strain evidence="5 8">JCM 10667</strain>
    </source>
</reference>